<dbReference type="PANTHER" id="PTHR46064">
    <property type="entry name" value="QUEUINE TRNA-RIBOSYLTRANSFERASE ACCESSORY SUBUNIT 2"/>
    <property type="match status" value="1"/>
</dbReference>
<dbReference type="InterPro" id="IPR050852">
    <property type="entry name" value="Queuine_tRNA-ribosyltrfase"/>
</dbReference>
<comment type="subunit">
    <text evidence="5">Heterodimer of a catalytic subunit and an accessory subunit.</text>
</comment>
<evidence type="ECO:0000256" key="2">
    <source>
        <dbReference type="ARBA" id="ARBA00022694"/>
    </source>
</evidence>
<comment type="cofactor">
    <cofactor evidence="5">
        <name>Zn(2+)</name>
        <dbReference type="ChEBI" id="CHEBI:29105"/>
    </cofactor>
    <text evidence="5">Binds 1 zinc ion per subunit.</text>
</comment>
<dbReference type="InterPro" id="IPR002616">
    <property type="entry name" value="tRNA_ribo_trans-like"/>
</dbReference>
<protein>
    <recommendedName>
        <fullName evidence="5">Queuine tRNA-ribosyltransferase accessory subunit 2</fullName>
    </recommendedName>
    <alternativeName>
        <fullName evidence="5">Queuine tRNA-ribosyltransferase domain-containing protein 1</fullName>
    </alternativeName>
</protein>
<accession>A0A1R0H3W1</accession>
<organism evidence="7 8">
    <name type="scientific">Smittium mucronatum</name>
    <dbReference type="NCBI Taxonomy" id="133383"/>
    <lineage>
        <taxon>Eukaryota</taxon>
        <taxon>Fungi</taxon>
        <taxon>Fungi incertae sedis</taxon>
        <taxon>Zoopagomycota</taxon>
        <taxon>Kickxellomycotina</taxon>
        <taxon>Harpellomycetes</taxon>
        <taxon>Harpellales</taxon>
        <taxon>Legeriomycetaceae</taxon>
        <taxon>Smittium</taxon>
    </lineage>
</organism>
<keyword evidence="8" id="KW-1185">Reference proteome</keyword>
<dbReference type="InterPro" id="IPR036511">
    <property type="entry name" value="TGT-like_sf"/>
</dbReference>
<evidence type="ECO:0000313" key="7">
    <source>
        <dbReference type="EMBL" id="OLY83827.1"/>
    </source>
</evidence>
<gene>
    <name evidence="7" type="ORF">AYI68_g2023</name>
</gene>
<keyword evidence="4 5" id="KW-0862">Zinc</keyword>
<keyword evidence="1 5" id="KW-0963">Cytoplasm</keyword>
<dbReference type="HAMAP" id="MF_03043">
    <property type="entry name" value="QTRT2"/>
    <property type="match status" value="1"/>
</dbReference>
<dbReference type="STRING" id="133383.A0A1R0H3W1"/>
<comment type="similarity">
    <text evidence="5">Belongs to the queuine tRNA-ribosyltransferase family. QTRT2 subfamily.</text>
</comment>
<dbReference type="OrthoDB" id="27601at2759"/>
<dbReference type="GO" id="GO:0006400">
    <property type="term" value="P:tRNA modification"/>
    <property type="evidence" value="ECO:0007669"/>
    <property type="project" value="InterPro"/>
</dbReference>
<feature type="binding site" evidence="5">
    <location>
        <position position="321"/>
    </location>
    <ligand>
        <name>Zn(2+)</name>
        <dbReference type="ChEBI" id="CHEBI:29105"/>
    </ligand>
</feature>
<evidence type="ECO:0000256" key="5">
    <source>
        <dbReference type="HAMAP-Rule" id="MF_03043"/>
    </source>
</evidence>
<feature type="binding site" evidence="5">
    <location>
        <position position="318"/>
    </location>
    <ligand>
        <name>Zn(2+)</name>
        <dbReference type="ChEBI" id="CHEBI:29105"/>
    </ligand>
</feature>
<dbReference type="GO" id="GO:0008479">
    <property type="term" value="F:tRNA-guanosine(34) queuine transglycosylase activity"/>
    <property type="evidence" value="ECO:0007669"/>
    <property type="project" value="UniProtKB-UniRule"/>
</dbReference>
<reference evidence="7 8" key="1">
    <citation type="journal article" date="2016" name="Mol. Biol. Evol.">
        <title>Genome-Wide Survey of Gut Fungi (Harpellales) Reveals the First Horizontally Transferred Ubiquitin Gene from a Mosquito Host.</title>
        <authorList>
            <person name="Wang Y."/>
            <person name="White M.M."/>
            <person name="Kvist S."/>
            <person name="Moncalvo J.M."/>
        </authorList>
    </citation>
    <scope>NUCLEOTIDE SEQUENCE [LARGE SCALE GENOMIC DNA]</scope>
    <source>
        <strain evidence="7 8">ALG-7-W6</strain>
    </source>
</reference>
<evidence type="ECO:0000259" key="6">
    <source>
        <dbReference type="Pfam" id="PF01702"/>
    </source>
</evidence>
<keyword evidence="2 5" id="KW-0819">tRNA processing</keyword>
<keyword evidence="3 5" id="KW-0479">Metal-binding</keyword>
<dbReference type="GO" id="GO:0046872">
    <property type="term" value="F:metal ion binding"/>
    <property type="evidence" value="ECO:0007669"/>
    <property type="project" value="UniProtKB-KW"/>
</dbReference>
<proteinExistence type="inferred from homology"/>
<comment type="caution">
    <text evidence="7">The sequence shown here is derived from an EMBL/GenBank/DDBJ whole genome shotgun (WGS) entry which is preliminary data.</text>
</comment>
<keyword evidence="7" id="KW-0808">Transferase</keyword>
<evidence type="ECO:0000256" key="3">
    <source>
        <dbReference type="ARBA" id="ARBA00022723"/>
    </source>
</evidence>
<feature type="binding site" evidence="5">
    <location>
        <position position="316"/>
    </location>
    <ligand>
        <name>Zn(2+)</name>
        <dbReference type="ChEBI" id="CHEBI:29105"/>
    </ligand>
</feature>
<comment type="function">
    <text evidence="5">Non-catalytic subunit of the queuine tRNA-ribosyltransferase (TGT) that catalyzes the base-exchange of a guanine (G) residue with queuine (Q) at position 34 (anticodon wobble position) in tRNAs with GU(N) anticodons (tRNA-Asp, -Asn, -His and -Tyr), resulting in the hypermodified nucleoside queuosine (7-(((4,5-cis-dihydroxy-2-cyclopenten-1-yl)amino)methyl)-7-deazaguanosine).</text>
</comment>
<dbReference type="InterPro" id="IPR028592">
    <property type="entry name" value="QTRTD1"/>
</dbReference>
<dbReference type="Pfam" id="PF01702">
    <property type="entry name" value="TGT"/>
    <property type="match status" value="1"/>
</dbReference>
<dbReference type="Proteomes" id="UP000187455">
    <property type="component" value="Unassembled WGS sequence"/>
</dbReference>
<dbReference type="SUPFAM" id="SSF51713">
    <property type="entry name" value="tRNA-guanine transglycosylase"/>
    <property type="match status" value="1"/>
</dbReference>
<evidence type="ECO:0000256" key="1">
    <source>
        <dbReference type="ARBA" id="ARBA00022490"/>
    </source>
</evidence>
<dbReference type="AlphaFoldDB" id="A0A1R0H3W1"/>
<evidence type="ECO:0000256" key="4">
    <source>
        <dbReference type="ARBA" id="ARBA00022833"/>
    </source>
</evidence>
<feature type="binding site" evidence="5">
    <location>
        <position position="347"/>
    </location>
    <ligand>
        <name>Zn(2+)</name>
        <dbReference type="ChEBI" id="CHEBI:29105"/>
    </ligand>
</feature>
<sequence length="425" mass="48330">MEFNSDDSTSLKNIRAKKSIETPNFIKYTNHGLQPHILPDIEKKFPKPDIEQVYIEHFLDRDVPCFADYKEGIHKFLGVEDTETAIFFDILDPTSNKRSYSKPSNSYLTAETGGGLRKISPELYSQLIKNLSPEMYVSLADYLFMTADEAVKGKKIAKSIERSINWFDKCVKESEGSAVFVPLMGSVVPEARAKFVNLLQQRRFDGVVLIDYSTQIGLAQQLDLAKPSLISIPSTIPRYLLGFSAPDEVIIAIRNGIDIFLSTYPYAVTEQGFASIYSFPANLENKEPLVDRPFNPSLNLWESSMSDDFSPISKSCECYTCQKHTRAYINHLLNTQEMLATVLLQIHNLHVYDEFYKNIRKSIKDMSFNELSEHFLTKYNSRFASNSEGTNAAIGSQFSFNESLLFDPRNPSPTTKEKIKRFDLS</sequence>
<dbReference type="NCBIfam" id="TIGR00449">
    <property type="entry name" value="tgt_general"/>
    <property type="match status" value="1"/>
</dbReference>
<dbReference type="EMBL" id="LSSL01000734">
    <property type="protein sequence ID" value="OLY83827.1"/>
    <property type="molecule type" value="Genomic_DNA"/>
</dbReference>
<dbReference type="PANTHER" id="PTHR46064:SF1">
    <property type="entry name" value="QUEUINE TRNA-RIBOSYLTRANSFERASE ACCESSORY SUBUNIT 2"/>
    <property type="match status" value="1"/>
</dbReference>
<feature type="domain" description="tRNA-guanine(15) transglycosylase-like" evidence="6">
    <location>
        <begin position="17"/>
        <end position="380"/>
    </location>
</feature>
<dbReference type="Gene3D" id="3.20.20.105">
    <property type="entry name" value="Queuine tRNA-ribosyltransferase-like"/>
    <property type="match status" value="1"/>
</dbReference>
<evidence type="ECO:0000313" key="8">
    <source>
        <dbReference type="Proteomes" id="UP000187455"/>
    </source>
</evidence>
<dbReference type="GO" id="GO:0005737">
    <property type="term" value="C:cytoplasm"/>
    <property type="evidence" value="ECO:0007669"/>
    <property type="project" value="UniProtKB-SubCell"/>
</dbReference>
<name>A0A1R0H3W1_9FUNG</name>
<comment type="subcellular location">
    <subcellularLocation>
        <location evidence="5">Cytoplasm</location>
    </subcellularLocation>
</comment>